<accession>U4KWS5</accession>
<keyword evidence="2" id="KW-1185">Reference proteome</keyword>
<evidence type="ECO:0000313" key="1">
    <source>
        <dbReference type="EMBL" id="CCX05676.1"/>
    </source>
</evidence>
<organism evidence="1 2">
    <name type="scientific">Pyronema omphalodes (strain CBS 100304)</name>
    <name type="common">Pyronema confluens</name>
    <dbReference type="NCBI Taxonomy" id="1076935"/>
    <lineage>
        <taxon>Eukaryota</taxon>
        <taxon>Fungi</taxon>
        <taxon>Dikarya</taxon>
        <taxon>Ascomycota</taxon>
        <taxon>Pezizomycotina</taxon>
        <taxon>Pezizomycetes</taxon>
        <taxon>Pezizales</taxon>
        <taxon>Pyronemataceae</taxon>
        <taxon>Pyronema</taxon>
    </lineage>
</organism>
<dbReference type="EMBL" id="HF935265">
    <property type="protein sequence ID" value="CCX05676.1"/>
    <property type="molecule type" value="Genomic_DNA"/>
</dbReference>
<reference evidence="1 2" key="1">
    <citation type="journal article" date="2013" name="PLoS Genet.">
        <title>The genome and development-dependent transcriptomes of Pyronema confluens: a window into fungal evolution.</title>
        <authorList>
            <person name="Traeger S."/>
            <person name="Altegoer F."/>
            <person name="Freitag M."/>
            <person name="Gabaldon T."/>
            <person name="Kempken F."/>
            <person name="Kumar A."/>
            <person name="Marcet-Houben M."/>
            <person name="Poggeler S."/>
            <person name="Stajich J.E."/>
            <person name="Nowrousian M."/>
        </authorList>
    </citation>
    <scope>NUCLEOTIDE SEQUENCE [LARGE SCALE GENOMIC DNA]</scope>
    <source>
        <strain evidence="2">CBS 100304</strain>
        <tissue evidence="1">Vegetative mycelium</tissue>
    </source>
</reference>
<evidence type="ECO:0000313" key="2">
    <source>
        <dbReference type="Proteomes" id="UP000018144"/>
    </source>
</evidence>
<dbReference type="Proteomes" id="UP000018144">
    <property type="component" value="Unassembled WGS sequence"/>
</dbReference>
<dbReference type="AlphaFoldDB" id="U4KWS5"/>
<name>U4KWS5_PYROM</name>
<proteinExistence type="predicted"/>
<gene>
    <name evidence="1" type="ORF">PCON_05263</name>
</gene>
<protein>
    <submittedName>
        <fullName evidence="1">Uncharacterized protein</fullName>
    </submittedName>
</protein>
<sequence length="35" mass="4025">MGEGYIVLTIVTDTQTLVDHEVENVKRDNFLSHHL</sequence>